<dbReference type="PANTHER" id="PTHR33360">
    <property type="entry name" value="TRANSPOSASE FOR INSERTION SEQUENCE ELEMENT IS200"/>
    <property type="match status" value="1"/>
</dbReference>
<feature type="domain" description="Transposase IS200-like" evidence="1">
    <location>
        <begin position="3"/>
        <end position="71"/>
    </location>
</feature>
<dbReference type="SUPFAM" id="SSF143422">
    <property type="entry name" value="Transposase IS200-like"/>
    <property type="match status" value="1"/>
</dbReference>
<dbReference type="InterPro" id="IPR002686">
    <property type="entry name" value="Transposase_17"/>
</dbReference>
<organism evidence="2 3">
    <name type="scientific">Mesobacillus stamsii</name>
    <dbReference type="NCBI Taxonomy" id="225347"/>
    <lineage>
        <taxon>Bacteria</taxon>
        <taxon>Bacillati</taxon>
        <taxon>Bacillota</taxon>
        <taxon>Bacilli</taxon>
        <taxon>Bacillales</taxon>
        <taxon>Bacillaceae</taxon>
        <taxon>Mesobacillus</taxon>
    </lineage>
</organism>
<dbReference type="InterPro" id="IPR036515">
    <property type="entry name" value="Transposase_17_sf"/>
</dbReference>
<gene>
    <name evidence="2" type="ORF">J2S25_003844</name>
</gene>
<dbReference type="Gene3D" id="3.30.70.1290">
    <property type="entry name" value="Transposase IS200-like"/>
    <property type="match status" value="1"/>
</dbReference>
<reference evidence="2 3" key="1">
    <citation type="submission" date="2023-07" db="EMBL/GenBank/DDBJ databases">
        <title>Genomic Encyclopedia of Type Strains, Phase IV (KMG-IV): sequencing the most valuable type-strain genomes for metagenomic binning, comparative biology and taxonomic classification.</title>
        <authorList>
            <person name="Goeker M."/>
        </authorList>
    </citation>
    <scope>NUCLEOTIDE SEQUENCE [LARGE SCALE GENOMIC DNA]</scope>
    <source>
        <strain evidence="2 3">DSM 19598</strain>
    </source>
</reference>
<dbReference type="NCBIfam" id="NF033573">
    <property type="entry name" value="transpos_IS200"/>
    <property type="match status" value="1"/>
</dbReference>
<name>A0ABU0G220_9BACI</name>
<dbReference type="EMBL" id="JAUSUN010000040">
    <property type="protein sequence ID" value="MDQ0415617.1"/>
    <property type="molecule type" value="Genomic_DNA"/>
</dbReference>
<proteinExistence type="predicted"/>
<accession>A0ABU0G220</accession>
<evidence type="ECO:0000259" key="1">
    <source>
        <dbReference type="Pfam" id="PF01797"/>
    </source>
</evidence>
<dbReference type="Proteomes" id="UP001242313">
    <property type="component" value="Unassembled WGS sequence"/>
</dbReference>
<evidence type="ECO:0000313" key="3">
    <source>
        <dbReference type="Proteomes" id="UP001242313"/>
    </source>
</evidence>
<protein>
    <submittedName>
        <fullName evidence="2">REP element-mobilizing transposase RayT</fullName>
    </submittedName>
</protein>
<comment type="caution">
    <text evidence="2">The sequence shown here is derived from an EMBL/GenBank/DDBJ whole genome shotgun (WGS) entry which is preliminary data.</text>
</comment>
<dbReference type="Pfam" id="PF01797">
    <property type="entry name" value="Y1_Tnp"/>
    <property type="match status" value="1"/>
</dbReference>
<dbReference type="PANTHER" id="PTHR33360:SF2">
    <property type="entry name" value="TRANSPOSASE FOR INSERTION SEQUENCE ELEMENT IS200"/>
    <property type="match status" value="1"/>
</dbReference>
<evidence type="ECO:0000313" key="2">
    <source>
        <dbReference type="EMBL" id="MDQ0415617.1"/>
    </source>
</evidence>
<keyword evidence="3" id="KW-1185">Reference proteome</keyword>
<sequence length="91" mass="10603">MYGKLREDIREIIRKLCDYKRVEIVEGGVSVDHIHLCVKIPPKISVSTFVGYLKGKSALMNLISIQNISRKEIGTFGHEVIMWIRWEEMKK</sequence>